<feature type="compositionally biased region" description="Low complexity" evidence="1">
    <location>
        <begin position="12"/>
        <end position="21"/>
    </location>
</feature>
<dbReference type="InterPro" id="IPR015424">
    <property type="entry name" value="PyrdxlP-dep_Trfase"/>
</dbReference>
<dbReference type="InterPro" id="IPR015421">
    <property type="entry name" value="PyrdxlP-dep_Trfase_major"/>
</dbReference>
<dbReference type="PANTHER" id="PTHR14237:SF80">
    <property type="entry name" value="MOLYBDENUM COFACTOR SULFURASE"/>
    <property type="match status" value="1"/>
</dbReference>
<sequence length="349" mass="33904">MRWPLQYGVGPAAGAEGQASASGGGGGGRRGGAGEEREAEGGGGGAASGGDGRHCGGGSGGGGGGGGGEDHSGGGGAGGHGSSGGGGGGGGGGSRWLVLLDAAKACSTAPPDLSAAPADFVVLSYYKIFGHPTGLGALVVRRGALALLARNKAYFGGGTVEVSVADQPYQVRRAGPAGFEDGTPPFTAAAAARHGFAFLRRLGGPPAVHRHATALARWLAAQLAALRHANGAPVCALYGRWCNAVPHRGGSGAASAVQPPSAAAATVAAGPRPAGGLPQRSSEPPPLPPSHGPTLAFNLLRPDGGFVGYGEVGRLAAMHGLHLRTGCFCNPGACAEWLGLSGQDLIAHH</sequence>
<dbReference type="OrthoDB" id="10264306at2759"/>
<dbReference type="Pfam" id="PF00266">
    <property type="entry name" value="Aminotran_5"/>
    <property type="match status" value="1"/>
</dbReference>
<dbReference type="EMBL" id="PGGS01002013">
    <property type="protein sequence ID" value="PNG99873.1"/>
    <property type="molecule type" value="Genomic_DNA"/>
</dbReference>
<protein>
    <submittedName>
        <fullName evidence="3">Molybdenum cofactor sulfurase</fullName>
    </submittedName>
</protein>
<evidence type="ECO:0000259" key="2">
    <source>
        <dbReference type="Pfam" id="PF00266"/>
    </source>
</evidence>
<dbReference type="SUPFAM" id="SSF53383">
    <property type="entry name" value="PLP-dependent transferases"/>
    <property type="match status" value="1"/>
</dbReference>
<feature type="non-terminal residue" evidence="3">
    <location>
        <position position="349"/>
    </location>
</feature>
<evidence type="ECO:0000313" key="4">
    <source>
        <dbReference type="Proteomes" id="UP000236333"/>
    </source>
</evidence>
<feature type="region of interest" description="Disordered" evidence="1">
    <location>
        <begin position="1"/>
        <end position="90"/>
    </location>
</feature>
<feature type="compositionally biased region" description="Gly residues" evidence="1">
    <location>
        <begin position="22"/>
        <end position="31"/>
    </location>
</feature>
<feature type="compositionally biased region" description="Low complexity" evidence="1">
    <location>
        <begin position="267"/>
        <end position="282"/>
    </location>
</feature>
<feature type="compositionally biased region" description="Gly residues" evidence="1">
    <location>
        <begin position="41"/>
        <end position="90"/>
    </location>
</feature>
<dbReference type="AlphaFoldDB" id="A0A2J7ZHX6"/>
<evidence type="ECO:0000313" key="3">
    <source>
        <dbReference type="EMBL" id="PNG99873.1"/>
    </source>
</evidence>
<dbReference type="Gene3D" id="3.40.640.10">
    <property type="entry name" value="Type I PLP-dependent aspartate aminotransferase-like (Major domain)"/>
    <property type="match status" value="1"/>
</dbReference>
<organism evidence="3 4">
    <name type="scientific">Tetrabaena socialis</name>
    <dbReference type="NCBI Taxonomy" id="47790"/>
    <lineage>
        <taxon>Eukaryota</taxon>
        <taxon>Viridiplantae</taxon>
        <taxon>Chlorophyta</taxon>
        <taxon>core chlorophytes</taxon>
        <taxon>Chlorophyceae</taxon>
        <taxon>CS clade</taxon>
        <taxon>Chlamydomonadales</taxon>
        <taxon>Tetrabaenaceae</taxon>
        <taxon>Tetrabaena</taxon>
    </lineage>
</organism>
<gene>
    <name evidence="3" type="ORF">TSOC_014334</name>
</gene>
<dbReference type="InterPro" id="IPR000192">
    <property type="entry name" value="Aminotrans_V_dom"/>
</dbReference>
<reference evidence="3 4" key="1">
    <citation type="journal article" date="2017" name="Mol. Biol. Evol.">
        <title>The 4-celled Tetrabaena socialis nuclear genome reveals the essential components for genetic control of cell number at the origin of multicellularity in the volvocine lineage.</title>
        <authorList>
            <person name="Featherston J."/>
            <person name="Arakaki Y."/>
            <person name="Hanschen E.R."/>
            <person name="Ferris P.J."/>
            <person name="Michod R.E."/>
            <person name="Olson B.J.S.C."/>
            <person name="Nozaki H."/>
            <person name="Durand P.M."/>
        </authorList>
    </citation>
    <scope>NUCLEOTIDE SEQUENCE [LARGE SCALE GENOMIC DNA]</scope>
    <source>
        <strain evidence="3 4">NIES-571</strain>
    </source>
</reference>
<name>A0A2J7ZHX6_9CHLO</name>
<evidence type="ECO:0000256" key="1">
    <source>
        <dbReference type="SAM" id="MobiDB-lite"/>
    </source>
</evidence>
<dbReference type="Proteomes" id="UP000236333">
    <property type="component" value="Unassembled WGS sequence"/>
</dbReference>
<dbReference type="PANTHER" id="PTHR14237">
    <property type="entry name" value="MOLYBDOPTERIN COFACTOR SULFURASE MOSC"/>
    <property type="match status" value="1"/>
</dbReference>
<proteinExistence type="predicted"/>
<feature type="domain" description="Aminotransferase class V" evidence="2">
    <location>
        <begin position="97"/>
        <end position="228"/>
    </location>
</feature>
<accession>A0A2J7ZHX6</accession>
<keyword evidence="4" id="KW-1185">Reference proteome</keyword>
<feature type="region of interest" description="Disordered" evidence="1">
    <location>
        <begin position="267"/>
        <end position="294"/>
    </location>
</feature>
<comment type="caution">
    <text evidence="3">The sequence shown here is derived from an EMBL/GenBank/DDBJ whole genome shotgun (WGS) entry which is preliminary data.</text>
</comment>